<name>A0A2A4T5A1_9DELT</name>
<organism evidence="1 2">
    <name type="scientific">SAR324 cluster bacterium</name>
    <dbReference type="NCBI Taxonomy" id="2024889"/>
    <lineage>
        <taxon>Bacteria</taxon>
        <taxon>Deltaproteobacteria</taxon>
        <taxon>SAR324 cluster</taxon>
    </lineage>
</organism>
<evidence type="ECO:0008006" key="3">
    <source>
        <dbReference type="Google" id="ProtNLM"/>
    </source>
</evidence>
<protein>
    <recommendedName>
        <fullName evidence="3">FecR protein domain-containing protein</fullName>
    </recommendedName>
</protein>
<dbReference type="Proteomes" id="UP000218113">
    <property type="component" value="Unassembled WGS sequence"/>
</dbReference>
<gene>
    <name evidence="1" type="ORF">COB67_05815</name>
</gene>
<dbReference type="EMBL" id="NVSR01000028">
    <property type="protein sequence ID" value="PCI28692.1"/>
    <property type="molecule type" value="Genomic_DNA"/>
</dbReference>
<reference evidence="2" key="1">
    <citation type="submission" date="2017-08" db="EMBL/GenBank/DDBJ databases">
        <title>A dynamic microbial community with high functional redundancy inhabits the cold, oxic subseafloor aquifer.</title>
        <authorList>
            <person name="Tully B.J."/>
            <person name="Wheat C.G."/>
            <person name="Glazer B.T."/>
            <person name="Huber J.A."/>
        </authorList>
    </citation>
    <scope>NUCLEOTIDE SEQUENCE [LARGE SCALE GENOMIC DNA]</scope>
</reference>
<dbReference type="AlphaFoldDB" id="A0A2A4T5A1"/>
<evidence type="ECO:0000313" key="2">
    <source>
        <dbReference type="Proteomes" id="UP000218113"/>
    </source>
</evidence>
<comment type="caution">
    <text evidence="1">The sequence shown here is derived from an EMBL/GenBank/DDBJ whole genome shotgun (WGS) entry which is preliminary data.</text>
</comment>
<evidence type="ECO:0000313" key="1">
    <source>
        <dbReference type="EMBL" id="PCI28692.1"/>
    </source>
</evidence>
<accession>A0A2A4T5A1</accession>
<sequence>MFITPPLWAEMIGSLGHIKGEVLLAEGKEESFFVQQSRLLNAPVTVKTAIDGEAAIALLNGSRLFLAPETHFELTSSHQGNLLWGSSVLVATNEPFTLSLRSGQVRISQATVLIRQYAGETKVQSITGTPFWETRGSRTPIRPGEELTLAANGEGQVTSLVSMLQPMLPESPLFLPKTGPLQLNLITYWLAEQVPSRFQLLPITGNLQVAGKVRAEGEKLILPLRFISPGKAKALLWTAEQGGAASMLSLDVFDSNSYKTLRIQTNRGTLSIRLTAKSAPL</sequence>
<proteinExistence type="predicted"/>